<evidence type="ECO:0000313" key="1">
    <source>
        <dbReference type="EMBL" id="QEG20891.1"/>
    </source>
</evidence>
<gene>
    <name evidence="1" type="ORF">MFFC18_07420</name>
</gene>
<keyword evidence="2" id="KW-1185">Reference proteome</keyword>
<sequence length="88" mass="9856">MPAQASIPFDFDVIRQIAARKLRHYSKDSGPIRECYLFKGDFLAGVKFELGAICLQWNSPESHGSILRGDLLLESVSIAPHDEQRRAA</sequence>
<name>A0A5B9PCR8_9BACT</name>
<proteinExistence type="predicted"/>
<dbReference type="AlphaFoldDB" id="A0A5B9PCR8"/>
<reference evidence="1 2" key="1">
    <citation type="submission" date="2019-08" db="EMBL/GenBank/DDBJ databases">
        <title>Deep-cultivation of Planctomycetes and their phenomic and genomic characterization uncovers novel biology.</title>
        <authorList>
            <person name="Wiegand S."/>
            <person name="Jogler M."/>
            <person name="Boedeker C."/>
            <person name="Pinto D."/>
            <person name="Vollmers J."/>
            <person name="Rivas-Marin E."/>
            <person name="Kohn T."/>
            <person name="Peeters S.H."/>
            <person name="Heuer A."/>
            <person name="Rast P."/>
            <person name="Oberbeckmann S."/>
            <person name="Bunk B."/>
            <person name="Jeske O."/>
            <person name="Meyerdierks A."/>
            <person name="Storesund J.E."/>
            <person name="Kallscheuer N."/>
            <person name="Luecker S."/>
            <person name="Lage O.M."/>
            <person name="Pohl T."/>
            <person name="Merkel B.J."/>
            <person name="Hornburger P."/>
            <person name="Mueller R.-W."/>
            <person name="Bruemmer F."/>
            <person name="Labrenz M."/>
            <person name="Spormann A.M."/>
            <person name="Op den Camp H."/>
            <person name="Overmann J."/>
            <person name="Amann R."/>
            <person name="Jetten M.S.M."/>
            <person name="Mascher T."/>
            <person name="Medema M.H."/>
            <person name="Devos D.P."/>
            <person name="Kaster A.-K."/>
            <person name="Ovreas L."/>
            <person name="Rohde M."/>
            <person name="Galperin M.Y."/>
            <person name="Jogler C."/>
        </authorList>
    </citation>
    <scope>NUCLEOTIDE SEQUENCE [LARGE SCALE GENOMIC DNA]</scope>
    <source>
        <strain evidence="1 2">FC18</strain>
    </source>
</reference>
<dbReference type="KEGG" id="mff:MFFC18_07420"/>
<evidence type="ECO:0000313" key="2">
    <source>
        <dbReference type="Proteomes" id="UP000322214"/>
    </source>
</evidence>
<dbReference type="EMBL" id="CP042912">
    <property type="protein sequence ID" value="QEG20891.1"/>
    <property type="molecule type" value="Genomic_DNA"/>
</dbReference>
<protein>
    <submittedName>
        <fullName evidence="1">Uncharacterized protein</fullName>
    </submittedName>
</protein>
<dbReference type="Proteomes" id="UP000322214">
    <property type="component" value="Chromosome"/>
</dbReference>
<dbReference type="RefSeq" id="WP_075085180.1">
    <property type="nucleotide sequence ID" value="NZ_CP042912.1"/>
</dbReference>
<organism evidence="1 2">
    <name type="scientific">Mariniblastus fucicola</name>
    <dbReference type="NCBI Taxonomy" id="980251"/>
    <lineage>
        <taxon>Bacteria</taxon>
        <taxon>Pseudomonadati</taxon>
        <taxon>Planctomycetota</taxon>
        <taxon>Planctomycetia</taxon>
        <taxon>Pirellulales</taxon>
        <taxon>Pirellulaceae</taxon>
        <taxon>Mariniblastus</taxon>
    </lineage>
</organism>
<accession>A0A5B9PCR8</accession>